<organism evidence="9 10">
    <name type="scientific">Neobacillus notoginsengisoli</name>
    <dbReference type="NCBI Taxonomy" id="1578198"/>
    <lineage>
        <taxon>Bacteria</taxon>
        <taxon>Bacillati</taxon>
        <taxon>Bacillota</taxon>
        <taxon>Bacilli</taxon>
        <taxon>Bacillales</taxon>
        <taxon>Bacillaceae</taxon>
        <taxon>Neobacillus</taxon>
    </lineage>
</organism>
<dbReference type="SFLD" id="SFLDF00326">
    <property type="entry name" value="5''-pyrrole_methytransferase"/>
    <property type="match status" value="1"/>
</dbReference>
<dbReference type="InterPro" id="IPR051198">
    <property type="entry name" value="BchE-like"/>
</dbReference>
<dbReference type="Pfam" id="PF04055">
    <property type="entry name" value="Radical_SAM"/>
    <property type="match status" value="1"/>
</dbReference>
<gene>
    <name evidence="9" type="ORF">D1B31_16070</name>
</gene>
<dbReference type="NCBIfam" id="TIGR04190">
    <property type="entry name" value="B12_SAM_Ta0216"/>
    <property type="match status" value="1"/>
</dbReference>
<dbReference type="Gene3D" id="3.20.20.70">
    <property type="entry name" value="Aldolase class I"/>
    <property type="match status" value="1"/>
</dbReference>
<keyword evidence="2" id="KW-0489">Methyltransferase</keyword>
<dbReference type="InterPro" id="IPR058240">
    <property type="entry name" value="rSAM_sf"/>
</dbReference>
<dbReference type="Pfam" id="PF02310">
    <property type="entry name" value="B12-binding"/>
    <property type="match status" value="1"/>
</dbReference>
<dbReference type="Proteomes" id="UP000284416">
    <property type="component" value="Unassembled WGS sequence"/>
</dbReference>
<dbReference type="GO" id="GO:0046872">
    <property type="term" value="F:metal ion binding"/>
    <property type="evidence" value="ECO:0007669"/>
    <property type="project" value="UniProtKB-KW"/>
</dbReference>
<dbReference type="GO" id="GO:0051539">
    <property type="term" value="F:4 iron, 4 sulfur cluster binding"/>
    <property type="evidence" value="ECO:0007669"/>
    <property type="project" value="UniProtKB-KW"/>
</dbReference>
<dbReference type="AlphaFoldDB" id="A0A417YRB3"/>
<accession>A0A417YRB3</accession>
<feature type="domain" description="B12-binding" evidence="8">
    <location>
        <begin position="26"/>
        <end position="162"/>
    </location>
</feature>
<keyword evidence="7" id="KW-0411">Iron-sulfur</keyword>
<evidence type="ECO:0000313" key="9">
    <source>
        <dbReference type="EMBL" id="RHW37394.1"/>
    </source>
</evidence>
<protein>
    <submittedName>
        <fullName evidence="9">TIGR04190 family B12-binding domain/radical SAM domain protein</fullName>
    </submittedName>
</protein>
<dbReference type="SMART" id="SM00729">
    <property type="entry name" value="Elp3"/>
    <property type="match status" value="1"/>
</dbReference>
<dbReference type="InterPro" id="IPR026447">
    <property type="entry name" value="B12_SAM_Ta0216"/>
</dbReference>
<proteinExistence type="predicted"/>
<dbReference type="InterPro" id="IPR013785">
    <property type="entry name" value="Aldolase_TIM"/>
</dbReference>
<evidence type="ECO:0000256" key="4">
    <source>
        <dbReference type="ARBA" id="ARBA00022691"/>
    </source>
</evidence>
<keyword evidence="3" id="KW-0808">Transferase</keyword>
<dbReference type="SFLD" id="SFLDG01082">
    <property type="entry name" value="B12-binding_domain_containing"/>
    <property type="match status" value="1"/>
</dbReference>
<dbReference type="SUPFAM" id="SSF52242">
    <property type="entry name" value="Cobalamin (vitamin B12)-binding domain"/>
    <property type="match status" value="1"/>
</dbReference>
<evidence type="ECO:0000256" key="2">
    <source>
        <dbReference type="ARBA" id="ARBA00022603"/>
    </source>
</evidence>
<dbReference type="SUPFAM" id="SSF102114">
    <property type="entry name" value="Radical SAM enzymes"/>
    <property type="match status" value="1"/>
</dbReference>
<dbReference type="PANTHER" id="PTHR43409:SF7">
    <property type="entry name" value="BLL1977 PROTEIN"/>
    <property type="match status" value="1"/>
</dbReference>
<evidence type="ECO:0000256" key="5">
    <source>
        <dbReference type="ARBA" id="ARBA00022723"/>
    </source>
</evidence>
<dbReference type="InterPro" id="IPR006638">
    <property type="entry name" value="Elp3/MiaA/NifB-like_rSAM"/>
</dbReference>
<dbReference type="OrthoDB" id="9801424at2"/>
<comment type="cofactor">
    <cofactor evidence="1">
        <name>[4Fe-4S] cluster</name>
        <dbReference type="ChEBI" id="CHEBI:49883"/>
    </cofactor>
</comment>
<name>A0A417YRB3_9BACI</name>
<evidence type="ECO:0000256" key="7">
    <source>
        <dbReference type="ARBA" id="ARBA00023014"/>
    </source>
</evidence>
<dbReference type="SFLD" id="SFLDG01123">
    <property type="entry name" value="methyltransferase_(Class_B)"/>
    <property type="match status" value="1"/>
</dbReference>
<dbReference type="CDD" id="cd02068">
    <property type="entry name" value="radical_SAM_B12_BD"/>
    <property type="match status" value="1"/>
</dbReference>
<evidence type="ECO:0000256" key="1">
    <source>
        <dbReference type="ARBA" id="ARBA00001966"/>
    </source>
</evidence>
<dbReference type="GO" id="GO:0031419">
    <property type="term" value="F:cobalamin binding"/>
    <property type="evidence" value="ECO:0007669"/>
    <property type="project" value="InterPro"/>
</dbReference>
<dbReference type="SFLD" id="SFLDS00029">
    <property type="entry name" value="Radical_SAM"/>
    <property type="match status" value="1"/>
</dbReference>
<dbReference type="EMBL" id="QWEG01000010">
    <property type="protein sequence ID" value="RHW37394.1"/>
    <property type="molecule type" value="Genomic_DNA"/>
</dbReference>
<dbReference type="InterPro" id="IPR007197">
    <property type="entry name" value="rSAM"/>
</dbReference>
<dbReference type="RefSeq" id="WP_118922447.1">
    <property type="nucleotide sequence ID" value="NZ_QWEG01000010.1"/>
</dbReference>
<dbReference type="InterPro" id="IPR036724">
    <property type="entry name" value="Cobalamin-bd_sf"/>
</dbReference>
<keyword evidence="4" id="KW-0949">S-adenosyl-L-methionine</keyword>
<dbReference type="GO" id="GO:0003824">
    <property type="term" value="F:catalytic activity"/>
    <property type="evidence" value="ECO:0007669"/>
    <property type="project" value="InterPro"/>
</dbReference>
<evidence type="ECO:0000259" key="8">
    <source>
        <dbReference type="PROSITE" id="PS51332"/>
    </source>
</evidence>
<dbReference type="PANTHER" id="PTHR43409">
    <property type="entry name" value="ANAEROBIC MAGNESIUM-PROTOPORPHYRIN IX MONOMETHYL ESTER CYCLASE-RELATED"/>
    <property type="match status" value="1"/>
</dbReference>
<reference evidence="9 10" key="1">
    <citation type="journal article" date="2017" name="Int. J. Syst. Evol. Microbiol.">
        <title>Bacillus notoginsengisoli sp. nov., a novel bacterium isolated from the rhizosphere of Panax notoginseng.</title>
        <authorList>
            <person name="Zhang M.Y."/>
            <person name="Cheng J."/>
            <person name="Cai Y."/>
            <person name="Zhang T.Y."/>
            <person name="Wu Y.Y."/>
            <person name="Manikprabhu D."/>
            <person name="Li W.J."/>
            <person name="Zhang Y.X."/>
        </authorList>
    </citation>
    <scope>NUCLEOTIDE SEQUENCE [LARGE SCALE GENOMIC DNA]</scope>
    <source>
        <strain evidence="9 10">JCM 30743</strain>
    </source>
</reference>
<evidence type="ECO:0000313" key="10">
    <source>
        <dbReference type="Proteomes" id="UP000284416"/>
    </source>
</evidence>
<evidence type="ECO:0000256" key="6">
    <source>
        <dbReference type="ARBA" id="ARBA00023004"/>
    </source>
</evidence>
<dbReference type="InterPro" id="IPR006158">
    <property type="entry name" value="Cobalamin-bd"/>
</dbReference>
<sequence>MVYDLVLIHPPTVFDFRKEMLFTGPISDVVPSSPVFEMYPIGLTSIGDYLERFGLKVKIINIANRMLLNPHFDVEKKLRGIKTKAFGIDLHWLPHAHGSIEIAKILKLLHPDVPVLFGGLSSRYFHKELLEYPCIDFVVRGDTTEKLILMLLNALAAGKKEFSSIPNLSWRRGEEAVHNPHTYVPDDLDEFDFPGYRYIIRSVFKYFNLLDPLPYKGWFQYPNTAILTSKGCTYNCLICGGSKDAYLQNCSRKRIAMRSPHKMLEDIAFIQRFSRAPVFLLNDIRQGGKEYVNEFFDGLAKMELKNELVFELFQYVDEEFFARLHKAVPKYSVQITLESSDEEIRRFNGKFNCSNKKVIDTLQYAMKHGCAKIDLFFMTGIPKQSYQSAIDNVRFCELVHNECGNDPRLSYFIAPLAPFLDPGSPAFENPDAFGYKKFCHTLEDFREAMLSPSWKYMLSYETDSMTRDEIVRATYDSALLLNRYKLKYGLISQAAYDEIEYKITKSIEFMERIDELLELPEEDRSAGMALIKREVDEVNRHSICGKNELKWEVQKRYAHFISLGWIGLELLASEIATDIKCRLGKIDRESVTL</sequence>
<keyword evidence="5" id="KW-0479">Metal-binding</keyword>
<evidence type="ECO:0000256" key="3">
    <source>
        <dbReference type="ARBA" id="ARBA00022679"/>
    </source>
</evidence>
<keyword evidence="10" id="KW-1185">Reference proteome</keyword>
<dbReference type="InterPro" id="IPR034466">
    <property type="entry name" value="Methyltransferase_Class_B"/>
</dbReference>
<comment type="caution">
    <text evidence="9">The sequence shown here is derived from an EMBL/GenBank/DDBJ whole genome shotgun (WGS) entry which is preliminary data.</text>
</comment>
<keyword evidence="6" id="KW-0408">Iron</keyword>
<dbReference type="PROSITE" id="PS51332">
    <property type="entry name" value="B12_BINDING"/>
    <property type="match status" value="1"/>
</dbReference>